<organism evidence="1">
    <name type="scientific">Tanacetum cinerariifolium</name>
    <name type="common">Dalmatian daisy</name>
    <name type="synonym">Chrysanthemum cinerariifolium</name>
    <dbReference type="NCBI Taxonomy" id="118510"/>
    <lineage>
        <taxon>Eukaryota</taxon>
        <taxon>Viridiplantae</taxon>
        <taxon>Streptophyta</taxon>
        <taxon>Embryophyta</taxon>
        <taxon>Tracheophyta</taxon>
        <taxon>Spermatophyta</taxon>
        <taxon>Magnoliopsida</taxon>
        <taxon>eudicotyledons</taxon>
        <taxon>Gunneridae</taxon>
        <taxon>Pentapetalae</taxon>
        <taxon>asterids</taxon>
        <taxon>campanulids</taxon>
        <taxon>Asterales</taxon>
        <taxon>Asteraceae</taxon>
        <taxon>Asteroideae</taxon>
        <taxon>Anthemideae</taxon>
        <taxon>Anthemidinae</taxon>
        <taxon>Tanacetum</taxon>
    </lineage>
</organism>
<protein>
    <submittedName>
        <fullName evidence="1">Chloroplast protease</fullName>
    </submittedName>
</protein>
<keyword evidence="1" id="KW-0645">Protease</keyword>
<sequence length="341" mass="38588">MVVDRGGDEVDRGEKWPAEAGGGCEWVKVGDGGEGQSKVPNFKMTPEEYKDAYKVFTERSMNEFLKVYGNVKEYYESFDSRYSNIILEQWYLVEVFICGLPWELGNNIRVYKPNSLSIAYCLALLEEISYNFTKNISMKLNESNEEEKDSDGLLVLNDDCKETESRVSRIDGDNELLVNVTVETVEESFEGQNRLIDDVRCDEAELKVSKMDDNNNSKEVEKESVESVGYKECCEENVEGLGIKTKESVDNNECLKKIVKEITRGNKIADHKIGTENVRLKSYGKSCKKDVIGKEIECLGLIAPIKLDEELNGLVELNQKNKSLEVTDNLVNEKCEKLEGG</sequence>
<comment type="caution">
    <text evidence="1">The sequence shown here is derived from an EMBL/GenBank/DDBJ whole genome shotgun (WGS) entry which is preliminary data.</text>
</comment>
<dbReference type="GO" id="GO:0008233">
    <property type="term" value="F:peptidase activity"/>
    <property type="evidence" value="ECO:0007669"/>
    <property type="project" value="UniProtKB-KW"/>
</dbReference>
<dbReference type="AlphaFoldDB" id="A0A6L2P0V8"/>
<gene>
    <name evidence="1" type="ORF">Tci_062900</name>
</gene>
<dbReference type="EMBL" id="BKCJ010010291">
    <property type="protein sequence ID" value="GEU90922.1"/>
    <property type="molecule type" value="Genomic_DNA"/>
</dbReference>
<dbReference type="GO" id="GO:0006508">
    <property type="term" value="P:proteolysis"/>
    <property type="evidence" value="ECO:0007669"/>
    <property type="project" value="UniProtKB-KW"/>
</dbReference>
<reference evidence="1" key="1">
    <citation type="journal article" date="2019" name="Sci. Rep.">
        <title>Draft genome of Tanacetum cinerariifolium, the natural source of mosquito coil.</title>
        <authorList>
            <person name="Yamashiro T."/>
            <person name="Shiraishi A."/>
            <person name="Satake H."/>
            <person name="Nakayama K."/>
        </authorList>
    </citation>
    <scope>NUCLEOTIDE SEQUENCE</scope>
</reference>
<name>A0A6L2P0V8_TANCI</name>
<keyword evidence="1" id="KW-0378">Hydrolase</keyword>
<evidence type="ECO:0000313" key="1">
    <source>
        <dbReference type="EMBL" id="GEU90922.1"/>
    </source>
</evidence>
<proteinExistence type="predicted"/>
<accession>A0A6L2P0V8</accession>